<evidence type="ECO:0000256" key="1">
    <source>
        <dbReference type="SAM" id="SignalP"/>
    </source>
</evidence>
<reference evidence="2 3" key="1">
    <citation type="submission" date="2019-02" db="EMBL/GenBank/DDBJ databases">
        <title>Deep-cultivation of Planctomycetes and their phenomic and genomic characterization uncovers novel biology.</title>
        <authorList>
            <person name="Wiegand S."/>
            <person name="Jogler M."/>
            <person name="Boedeker C."/>
            <person name="Pinto D."/>
            <person name="Vollmers J."/>
            <person name="Rivas-Marin E."/>
            <person name="Kohn T."/>
            <person name="Peeters S.H."/>
            <person name="Heuer A."/>
            <person name="Rast P."/>
            <person name="Oberbeckmann S."/>
            <person name="Bunk B."/>
            <person name="Jeske O."/>
            <person name="Meyerdierks A."/>
            <person name="Storesund J.E."/>
            <person name="Kallscheuer N."/>
            <person name="Luecker S."/>
            <person name="Lage O.M."/>
            <person name="Pohl T."/>
            <person name="Merkel B.J."/>
            <person name="Hornburger P."/>
            <person name="Mueller R.-W."/>
            <person name="Bruemmer F."/>
            <person name="Labrenz M."/>
            <person name="Spormann A.M."/>
            <person name="Op den Camp H."/>
            <person name="Overmann J."/>
            <person name="Amann R."/>
            <person name="Jetten M.S.M."/>
            <person name="Mascher T."/>
            <person name="Medema M.H."/>
            <person name="Devos D.P."/>
            <person name="Kaster A.-K."/>
            <person name="Ovreas L."/>
            <person name="Rohde M."/>
            <person name="Galperin M.Y."/>
            <person name="Jogler C."/>
        </authorList>
    </citation>
    <scope>NUCLEOTIDE SEQUENCE [LARGE SCALE GENOMIC DNA]</scope>
    <source>
        <strain evidence="2 3">HG15A2</strain>
    </source>
</reference>
<keyword evidence="3" id="KW-1185">Reference proteome</keyword>
<dbReference type="InterPro" id="IPR013424">
    <property type="entry name" value="Ice-binding_C"/>
</dbReference>
<accession>A0A517N019</accession>
<dbReference type="Proteomes" id="UP000319852">
    <property type="component" value="Chromosome"/>
</dbReference>
<protein>
    <submittedName>
        <fullName evidence="2">Uncharacterized protein</fullName>
    </submittedName>
</protein>
<dbReference type="KEGG" id="amob:HG15A2_38140"/>
<gene>
    <name evidence="2" type="ORF">HG15A2_38140</name>
</gene>
<name>A0A517N019_9BACT</name>
<keyword evidence="1" id="KW-0732">Signal</keyword>
<evidence type="ECO:0000313" key="2">
    <source>
        <dbReference type="EMBL" id="QDT00476.1"/>
    </source>
</evidence>
<evidence type="ECO:0000313" key="3">
    <source>
        <dbReference type="Proteomes" id="UP000319852"/>
    </source>
</evidence>
<dbReference type="AlphaFoldDB" id="A0A517N019"/>
<sequence precursor="true">MSINKRSSRFPIRVTMVAVMAICALPSIASAGTFSWGDIAGTDVMFLDVKENNDEATSLFAPMPGTGGPISIGNSLHLDPQGFSSESSNNTADSLDSQLSTVIRSNVGKGLESINISELGDYSLGGLTGREANASVGAAFIWTVLEVDGAAVNLATQATNLILGTGSGPNGGQYSRPGDDGTAVIWSGAANIDLAAYLSSLQINGSVTALRLTFDNTLQTSADDAATAFIKKKSIDIGVVSGDSPGHDVPEPTTTLLLMLGASLSSCRRWRR</sequence>
<dbReference type="NCBIfam" id="TIGR02595">
    <property type="entry name" value="PEP_CTERM"/>
    <property type="match status" value="1"/>
</dbReference>
<feature type="signal peptide" evidence="1">
    <location>
        <begin position="1"/>
        <end position="31"/>
    </location>
</feature>
<dbReference type="EMBL" id="CP036263">
    <property type="protein sequence ID" value="QDT00476.1"/>
    <property type="molecule type" value="Genomic_DNA"/>
</dbReference>
<organism evidence="2 3">
    <name type="scientific">Adhaeretor mobilis</name>
    <dbReference type="NCBI Taxonomy" id="1930276"/>
    <lineage>
        <taxon>Bacteria</taxon>
        <taxon>Pseudomonadati</taxon>
        <taxon>Planctomycetota</taxon>
        <taxon>Planctomycetia</taxon>
        <taxon>Pirellulales</taxon>
        <taxon>Lacipirellulaceae</taxon>
        <taxon>Adhaeretor</taxon>
    </lineage>
</organism>
<feature type="chain" id="PRO_5022089274" evidence="1">
    <location>
        <begin position="32"/>
        <end position="272"/>
    </location>
</feature>
<proteinExistence type="predicted"/>